<feature type="transmembrane region" description="Helical" evidence="9">
    <location>
        <begin position="306"/>
        <end position="329"/>
    </location>
</feature>
<sequence length="502" mass="51348">MSLAETPVTLAADQPDPATLRLALIAIAATLLFASLGQTIVSTAMPIMVADLGGMDHITWVITAYLMASTIGAPVAGKLSDLYGRKIVLQGGILVFVLGAVICGTAGSMEMVIAGRVVQGLGGGGLIVTCMTAVGDLMPPRERGKAQGFLGAAFGVSTVIGPLLGGAIVQSIGWHWIFFVNLPVGVVAFVVLNRALPSPLERSGKPVDYLGAALLAAILGCIVLLPSIAGSYGWSSLPVTWLFIGLALALAGFIRTERRAEEPILPLPLFFNNTFLVTNAVGFLVGMGMFGTITFLPLFLQMVKDISPTASGLFLVPMMGGLILSSTAAGKIMSATGHYKLMPVLSTGLLTLALLGMSRLDAASALWFIGGVMVLVGLGLGPVFAVGVAAVQNAVPRSMMGVGTASTNMFRLIGGSVGTAVFGAMFSAGLMRNLAGEIPGGVSGGIGALGANVVQALPEEAQARVLDGFSDALHPIFWAAAAAALLACLASMLLREEPLGET</sequence>
<gene>
    <name evidence="11" type="ORF">OA50_04029</name>
</gene>
<accession>A0A0B3SLZ8</accession>
<comment type="caution">
    <text evidence="11">The sequence shown here is derived from an EMBL/GenBank/DDBJ whole genome shotgun (WGS) entry which is preliminary data.</text>
</comment>
<evidence type="ECO:0000256" key="5">
    <source>
        <dbReference type="ARBA" id="ARBA00022475"/>
    </source>
</evidence>
<dbReference type="EMBL" id="JSUQ01000017">
    <property type="protein sequence ID" value="KHQ51534.1"/>
    <property type="molecule type" value="Genomic_DNA"/>
</dbReference>
<dbReference type="GO" id="GO:0022857">
    <property type="term" value="F:transmembrane transporter activity"/>
    <property type="evidence" value="ECO:0007669"/>
    <property type="project" value="InterPro"/>
</dbReference>
<evidence type="ECO:0000256" key="6">
    <source>
        <dbReference type="ARBA" id="ARBA00022692"/>
    </source>
</evidence>
<dbReference type="InterPro" id="IPR011701">
    <property type="entry name" value="MFS"/>
</dbReference>
<feature type="transmembrane region" description="Helical" evidence="9">
    <location>
        <begin position="366"/>
        <end position="391"/>
    </location>
</feature>
<dbReference type="InterPro" id="IPR020846">
    <property type="entry name" value="MFS_dom"/>
</dbReference>
<feature type="transmembrane region" description="Helical" evidence="9">
    <location>
        <begin position="22"/>
        <end position="45"/>
    </location>
</feature>
<dbReference type="InterPro" id="IPR005829">
    <property type="entry name" value="Sugar_transporter_CS"/>
</dbReference>
<feature type="transmembrane region" description="Helical" evidence="9">
    <location>
        <begin position="341"/>
        <end position="360"/>
    </location>
</feature>
<evidence type="ECO:0000256" key="9">
    <source>
        <dbReference type="SAM" id="Phobius"/>
    </source>
</evidence>
<keyword evidence="12" id="KW-1185">Reference proteome</keyword>
<dbReference type="InterPro" id="IPR036259">
    <property type="entry name" value="MFS_trans_sf"/>
</dbReference>
<keyword evidence="7 9" id="KW-1133">Transmembrane helix</keyword>
<keyword evidence="6 9" id="KW-0812">Transmembrane</keyword>
<evidence type="ECO:0000256" key="2">
    <source>
        <dbReference type="ARBA" id="ARBA00004651"/>
    </source>
</evidence>
<protein>
    <submittedName>
        <fullName evidence="11">DSBA oxidoreductase</fullName>
    </submittedName>
</protein>
<dbReference type="Gene3D" id="1.20.1250.20">
    <property type="entry name" value="MFS general substrate transporter like domains"/>
    <property type="match status" value="1"/>
</dbReference>
<feature type="transmembrane region" description="Helical" evidence="9">
    <location>
        <begin position="87"/>
        <end position="107"/>
    </location>
</feature>
<organism evidence="11 12">
    <name type="scientific">Mameliella alba</name>
    <dbReference type="NCBI Taxonomy" id="561184"/>
    <lineage>
        <taxon>Bacteria</taxon>
        <taxon>Pseudomonadati</taxon>
        <taxon>Pseudomonadota</taxon>
        <taxon>Alphaproteobacteria</taxon>
        <taxon>Rhodobacterales</taxon>
        <taxon>Roseobacteraceae</taxon>
        <taxon>Mameliella</taxon>
    </lineage>
</organism>
<evidence type="ECO:0000256" key="3">
    <source>
        <dbReference type="ARBA" id="ARBA00007520"/>
    </source>
</evidence>
<dbReference type="SUPFAM" id="SSF103473">
    <property type="entry name" value="MFS general substrate transporter"/>
    <property type="match status" value="1"/>
</dbReference>
<dbReference type="AlphaFoldDB" id="A0A0B3SLZ8"/>
<evidence type="ECO:0000256" key="7">
    <source>
        <dbReference type="ARBA" id="ARBA00022989"/>
    </source>
</evidence>
<dbReference type="InterPro" id="IPR001958">
    <property type="entry name" value="Tet-R_TetA/multi-R_MdtG-like"/>
</dbReference>
<dbReference type="OrthoDB" id="9812221at2"/>
<evidence type="ECO:0000313" key="11">
    <source>
        <dbReference type="EMBL" id="KHQ51534.1"/>
    </source>
</evidence>
<evidence type="ECO:0000256" key="1">
    <source>
        <dbReference type="ARBA" id="ARBA00003279"/>
    </source>
</evidence>
<comment type="subcellular location">
    <subcellularLocation>
        <location evidence="2">Cell membrane</location>
        <topology evidence="2">Multi-pass membrane protein</topology>
    </subcellularLocation>
</comment>
<feature type="transmembrane region" description="Helical" evidence="9">
    <location>
        <begin position="412"/>
        <end position="431"/>
    </location>
</feature>
<keyword evidence="8 9" id="KW-0472">Membrane</keyword>
<proteinExistence type="inferred from homology"/>
<feature type="transmembrane region" description="Helical" evidence="9">
    <location>
        <begin position="57"/>
        <end position="75"/>
    </location>
</feature>
<dbReference type="Pfam" id="PF07690">
    <property type="entry name" value="MFS_1"/>
    <property type="match status" value="1"/>
</dbReference>
<evidence type="ECO:0000256" key="8">
    <source>
        <dbReference type="ARBA" id="ARBA00023136"/>
    </source>
</evidence>
<feature type="transmembrane region" description="Helical" evidence="9">
    <location>
        <begin position="149"/>
        <end position="168"/>
    </location>
</feature>
<feature type="transmembrane region" description="Helical" evidence="9">
    <location>
        <begin position="113"/>
        <end position="137"/>
    </location>
</feature>
<evidence type="ECO:0000313" key="12">
    <source>
        <dbReference type="Proteomes" id="UP000030960"/>
    </source>
</evidence>
<evidence type="ECO:0000256" key="4">
    <source>
        <dbReference type="ARBA" id="ARBA00022448"/>
    </source>
</evidence>
<name>A0A0B3SLZ8_9RHOB</name>
<dbReference type="FunFam" id="1.20.1720.10:FF:000004">
    <property type="entry name" value="EmrB/QacA family drug resistance transporter"/>
    <property type="match status" value="1"/>
</dbReference>
<dbReference type="STRING" id="561184.SAMN05216376_108252"/>
<keyword evidence="5" id="KW-1003">Cell membrane</keyword>
<reference evidence="11 12" key="1">
    <citation type="submission" date="2014-10" db="EMBL/GenBank/DDBJ databases">
        <title>Genome sequence of Ponticoccus sp. strain UMTAT08 isolated from clonal culture of toxic dinoflagellate Alexandrium tamiyavanichii.</title>
        <authorList>
            <person name="Gan H.Y."/>
            <person name="Muhd D.-D."/>
            <person name="Mohd Noor M.E."/>
            <person name="Yeong Y.S."/>
            <person name="Usup G."/>
        </authorList>
    </citation>
    <scope>NUCLEOTIDE SEQUENCE [LARGE SCALE GENOMIC DNA]</scope>
    <source>
        <strain evidence="11 12">UMTAT08</strain>
    </source>
</reference>
<keyword evidence="4" id="KW-0813">Transport</keyword>
<feature type="transmembrane region" description="Helical" evidence="9">
    <location>
        <begin position="476"/>
        <end position="494"/>
    </location>
</feature>
<dbReference type="RefSeq" id="WP_043144707.1">
    <property type="nucleotide sequence ID" value="NZ_JSUQ01000017.1"/>
</dbReference>
<feature type="domain" description="Major facilitator superfamily (MFS) profile" evidence="10">
    <location>
        <begin position="23"/>
        <end position="499"/>
    </location>
</feature>
<dbReference type="PRINTS" id="PR01035">
    <property type="entry name" value="TCRTETA"/>
</dbReference>
<feature type="transmembrane region" description="Helical" evidence="9">
    <location>
        <begin position="275"/>
        <end position="300"/>
    </location>
</feature>
<evidence type="ECO:0000259" key="10">
    <source>
        <dbReference type="PROSITE" id="PS50850"/>
    </source>
</evidence>
<dbReference type="PANTHER" id="PTHR23501">
    <property type="entry name" value="MAJOR FACILITATOR SUPERFAMILY"/>
    <property type="match status" value="1"/>
</dbReference>
<comment type="similarity">
    <text evidence="3">Belongs to the major facilitator superfamily. TCR/Tet family.</text>
</comment>
<dbReference type="PROSITE" id="PS00216">
    <property type="entry name" value="SUGAR_TRANSPORT_1"/>
    <property type="match status" value="1"/>
</dbReference>
<dbReference type="Gene3D" id="1.20.1720.10">
    <property type="entry name" value="Multidrug resistance protein D"/>
    <property type="match status" value="1"/>
</dbReference>
<dbReference type="PROSITE" id="PS50850">
    <property type="entry name" value="MFS"/>
    <property type="match status" value="1"/>
</dbReference>
<feature type="transmembrane region" description="Helical" evidence="9">
    <location>
        <begin position="234"/>
        <end position="254"/>
    </location>
</feature>
<dbReference type="PANTHER" id="PTHR23501:SF197">
    <property type="entry name" value="COMD"/>
    <property type="match status" value="1"/>
</dbReference>
<comment type="function">
    <text evidence="1">Resistance to tetracycline by an active tetracycline efflux. This is an energy-dependent process that decreases the accumulation of the antibiotic in whole cells. This protein functions as a metal-tetracycline/H(+) antiporter.</text>
</comment>
<dbReference type="Proteomes" id="UP000030960">
    <property type="component" value="Unassembled WGS sequence"/>
</dbReference>
<dbReference type="CDD" id="cd17502">
    <property type="entry name" value="MFS_Azr1_MDR_like"/>
    <property type="match status" value="1"/>
</dbReference>
<dbReference type="GO" id="GO:0005886">
    <property type="term" value="C:plasma membrane"/>
    <property type="evidence" value="ECO:0007669"/>
    <property type="project" value="UniProtKB-SubCell"/>
</dbReference>
<feature type="transmembrane region" description="Helical" evidence="9">
    <location>
        <begin position="207"/>
        <end position="228"/>
    </location>
</feature>
<feature type="transmembrane region" description="Helical" evidence="9">
    <location>
        <begin position="174"/>
        <end position="195"/>
    </location>
</feature>